<protein>
    <submittedName>
        <fullName evidence="3">Uncharacterized protein</fullName>
    </submittedName>
</protein>
<proteinExistence type="predicted"/>
<name>A0A7J7UPL2_MYOMY</name>
<keyword evidence="2" id="KW-0812">Transmembrane</keyword>
<comment type="caution">
    <text evidence="3">The sequence shown here is derived from an EMBL/GenBank/DDBJ whole genome shotgun (WGS) entry which is preliminary data.</text>
</comment>
<sequence>MAQTTRFGSEARSLGHSHAGKQEESSRLYLQSTQLPCQGTVTASIAQMEKNDDQELTFHCDPTESTFFTWLREHLTFLVFLTSLALLLFDGLLLLLPLWKAPGHVHDALFCLYSLGLIYNVCMLMTTKFLSLAKTPTPRLICNCLSYCHLKLSTSCPQQLTTYTPLPLLPTSENGTVVHPVPHAPNLKVSSVCLSYS</sequence>
<evidence type="ECO:0000313" key="4">
    <source>
        <dbReference type="Proteomes" id="UP000527355"/>
    </source>
</evidence>
<keyword evidence="2" id="KW-0472">Membrane</keyword>
<feature type="transmembrane region" description="Helical" evidence="2">
    <location>
        <begin position="75"/>
        <end position="99"/>
    </location>
</feature>
<keyword evidence="4" id="KW-1185">Reference proteome</keyword>
<keyword evidence="2" id="KW-1133">Transmembrane helix</keyword>
<dbReference type="EMBL" id="JABWUV010000012">
    <property type="protein sequence ID" value="KAF6314825.1"/>
    <property type="molecule type" value="Genomic_DNA"/>
</dbReference>
<dbReference type="Proteomes" id="UP000527355">
    <property type="component" value="Unassembled WGS sequence"/>
</dbReference>
<reference evidence="3 4" key="1">
    <citation type="journal article" date="2020" name="Nature">
        <title>Six reference-quality genomes reveal evolution of bat adaptations.</title>
        <authorList>
            <person name="Jebb D."/>
            <person name="Huang Z."/>
            <person name="Pippel M."/>
            <person name="Hughes G.M."/>
            <person name="Lavrichenko K."/>
            <person name="Devanna P."/>
            <person name="Winkler S."/>
            <person name="Jermiin L.S."/>
            <person name="Skirmuntt E.C."/>
            <person name="Katzourakis A."/>
            <person name="Burkitt-Gray L."/>
            <person name="Ray D.A."/>
            <person name="Sullivan K.A.M."/>
            <person name="Roscito J.G."/>
            <person name="Kirilenko B.M."/>
            <person name="Davalos L.M."/>
            <person name="Corthals A.P."/>
            <person name="Power M.L."/>
            <person name="Jones G."/>
            <person name="Ransome R.D."/>
            <person name="Dechmann D.K.N."/>
            <person name="Locatelli A.G."/>
            <person name="Puechmaille S.J."/>
            <person name="Fedrigo O."/>
            <person name="Jarvis E.D."/>
            <person name="Hiller M."/>
            <person name="Vernes S.C."/>
            <person name="Myers E.W."/>
            <person name="Teeling E.C."/>
        </authorList>
    </citation>
    <scope>NUCLEOTIDE SEQUENCE [LARGE SCALE GENOMIC DNA]</scope>
    <source>
        <strain evidence="3">MMyoMyo1</strain>
        <tissue evidence="3">Flight muscle</tissue>
    </source>
</reference>
<evidence type="ECO:0000256" key="2">
    <source>
        <dbReference type="SAM" id="Phobius"/>
    </source>
</evidence>
<evidence type="ECO:0000256" key="1">
    <source>
        <dbReference type="SAM" id="MobiDB-lite"/>
    </source>
</evidence>
<evidence type="ECO:0000313" key="3">
    <source>
        <dbReference type="EMBL" id="KAF6314825.1"/>
    </source>
</evidence>
<dbReference type="AlphaFoldDB" id="A0A7J7UPL2"/>
<accession>A0A7J7UPL2</accession>
<organism evidence="3 4">
    <name type="scientific">Myotis myotis</name>
    <name type="common">Greater mouse-eared bat</name>
    <name type="synonym">Vespertilio myotis</name>
    <dbReference type="NCBI Taxonomy" id="51298"/>
    <lineage>
        <taxon>Eukaryota</taxon>
        <taxon>Metazoa</taxon>
        <taxon>Chordata</taxon>
        <taxon>Craniata</taxon>
        <taxon>Vertebrata</taxon>
        <taxon>Euteleostomi</taxon>
        <taxon>Mammalia</taxon>
        <taxon>Eutheria</taxon>
        <taxon>Laurasiatheria</taxon>
        <taxon>Chiroptera</taxon>
        <taxon>Yangochiroptera</taxon>
        <taxon>Vespertilionidae</taxon>
        <taxon>Myotis</taxon>
    </lineage>
</organism>
<gene>
    <name evidence="3" type="ORF">mMyoMyo1_008605</name>
</gene>
<feature type="transmembrane region" description="Helical" evidence="2">
    <location>
        <begin position="105"/>
        <end position="125"/>
    </location>
</feature>
<feature type="region of interest" description="Disordered" evidence="1">
    <location>
        <begin position="1"/>
        <end position="22"/>
    </location>
</feature>